<protein>
    <submittedName>
        <fullName evidence="2">Transposase</fullName>
    </submittedName>
</protein>
<dbReference type="PANTHER" id="PTHR46889:SF4">
    <property type="entry name" value="TRANSPOSASE INSO FOR INSERTION SEQUENCE ELEMENT IS911B-RELATED"/>
    <property type="match status" value="1"/>
</dbReference>
<dbReference type="InterPro" id="IPR050900">
    <property type="entry name" value="Transposase_IS3/IS150/IS904"/>
</dbReference>
<dbReference type="Pfam" id="PF00665">
    <property type="entry name" value="rve"/>
    <property type="match status" value="1"/>
</dbReference>
<dbReference type="Gene3D" id="3.30.420.10">
    <property type="entry name" value="Ribonuclease H-like superfamily/Ribonuclease H"/>
    <property type="match status" value="1"/>
</dbReference>
<comment type="caution">
    <text evidence="2">The sequence shown here is derived from an EMBL/GenBank/DDBJ whole genome shotgun (WGS) entry which is preliminary data.</text>
</comment>
<dbReference type="InterPro" id="IPR001584">
    <property type="entry name" value="Integrase_cat-core"/>
</dbReference>
<accession>A0A101KND8</accession>
<dbReference type="EMBL" id="LPWA01000146">
    <property type="protein sequence ID" value="KUM24041.1"/>
    <property type="molecule type" value="Genomic_DNA"/>
</dbReference>
<dbReference type="NCBIfam" id="NF033516">
    <property type="entry name" value="transpos_IS3"/>
    <property type="match status" value="1"/>
</dbReference>
<dbReference type="InterPro" id="IPR025948">
    <property type="entry name" value="HTH-like_dom"/>
</dbReference>
<reference evidence="2 3" key="1">
    <citation type="submission" date="2015-12" db="EMBL/GenBank/DDBJ databases">
        <title>Draft genome sequence of Mesorhizobium sp. UFLA 01-765, a multitolerant efficient symbiont and plant-growth promoting strain isolated from Zn-mining soil using Leucaena leucocephala as a trap plant.</title>
        <authorList>
            <person name="Rangel W.M."/>
            <person name="Thijs S."/>
            <person name="Longatti S.M."/>
            <person name="Moreira F.M."/>
            <person name="Weyens N."/>
            <person name="Vangronsveld J."/>
            <person name="Van Hamme J.D."/>
            <person name="Bottos E.M."/>
            <person name="Rineau F."/>
        </authorList>
    </citation>
    <scope>NUCLEOTIDE SEQUENCE [LARGE SCALE GENOMIC DNA]</scope>
    <source>
        <strain evidence="2 3">UFLA 01-765</strain>
    </source>
</reference>
<dbReference type="SUPFAM" id="SSF53098">
    <property type="entry name" value="Ribonuclease H-like"/>
    <property type="match status" value="1"/>
</dbReference>
<dbReference type="PANTHER" id="PTHR46889">
    <property type="entry name" value="TRANSPOSASE INSF FOR INSERTION SEQUENCE IS3B-RELATED"/>
    <property type="match status" value="1"/>
</dbReference>
<dbReference type="InterPro" id="IPR012337">
    <property type="entry name" value="RNaseH-like_sf"/>
</dbReference>
<dbReference type="GO" id="GO:0015074">
    <property type="term" value="P:DNA integration"/>
    <property type="evidence" value="ECO:0007669"/>
    <property type="project" value="InterPro"/>
</dbReference>
<gene>
    <name evidence="2" type="ORF">AU467_31860</name>
</gene>
<evidence type="ECO:0000259" key="1">
    <source>
        <dbReference type="PROSITE" id="PS50994"/>
    </source>
</evidence>
<proteinExistence type="predicted"/>
<evidence type="ECO:0000313" key="3">
    <source>
        <dbReference type="Proteomes" id="UP000053176"/>
    </source>
</evidence>
<dbReference type="Proteomes" id="UP000053176">
    <property type="component" value="Unassembled WGS sequence"/>
</dbReference>
<feature type="domain" description="Integrase catalytic" evidence="1">
    <location>
        <begin position="126"/>
        <end position="291"/>
    </location>
</feature>
<organism evidence="2 3">
    <name type="scientific">Rhizobium loti</name>
    <name type="common">Mesorhizobium loti</name>
    <dbReference type="NCBI Taxonomy" id="381"/>
    <lineage>
        <taxon>Bacteria</taxon>
        <taxon>Pseudomonadati</taxon>
        <taxon>Pseudomonadota</taxon>
        <taxon>Alphaproteobacteria</taxon>
        <taxon>Hyphomicrobiales</taxon>
        <taxon>Phyllobacteriaceae</taxon>
        <taxon>Mesorhizobium</taxon>
    </lineage>
</organism>
<dbReference type="AlphaFoldDB" id="A0A101KND8"/>
<dbReference type="InterPro" id="IPR036397">
    <property type="entry name" value="RNaseH_sf"/>
</dbReference>
<sequence>MIAFIDDHRGAYGVEPICKVLPIAPSTYHDHVGKRVDPSRLSVRARRDAALKDEVRRVFEANFRVYGVRKVWRQLRREGFDIARCTVARLMKAMGLEGIIRGKPLRTTVSDRAAPCPLDHVNRQFHAPAPNMLWVSDFTYVATWTGFVYVAFVIDTYARRIVGWRVSRTAHASFVLDALEQALHDRRPIHHGGLVHHSDRGSQYVSIRYTERLAEAGVEPSVGSVGDSYDNALAETINGLYKAEVIHRRGPWRSFEAVEFATLEWVDWFNNRRLLEPIGNIPPAEAEERYYAMLEEPAMAA</sequence>
<dbReference type="InterPro" id="IPR048020">
    <property type="entry name" value="Transpos_IS3"/>
</dbReference>
<dbReference type="PROSITE" id="PS50994">
    <property type="entry name" value="INTEGRASE"/>
    <property type="match status" value="1"/>
</dbReference>
<evidence type="ECO:0000313" key="2">
    <source>
        <dbReference type="EMBL" id="KUM24041.1"/>
    </source>
</evidence>
<dbReference type="GO" id="GO:0003676">
    <property type="term" value="F:nucleic acid binding"/>
    <property type="evidence" value="ECO:0007669"/>
    <property type="project" value="InterPro"/>
</dbReference>
<dbReference type="Pfam" id="PF13276">
    <property type="entry name" value="HTH_21"/>
    <property type="match status" value="1"/>
</dbReference>
<name>A0A101KND8_RHILI</name>